<evidence type="ECO:0000259" key="4">
    <source>
        <dbReference type="Pfam" id="PF13406"/>
    </source>
</evidence>
<evidence type="ECO:0000256" key="3">
    <source>
        <dbReference type="SAM" id="SignalP"/>
    </source>
</evidence>
<protein>
    <submittedName>
        <fullName evidence="5">Lytic murein transglycosylase B</fullName>
    </submittedName>
</protein>
<proteinExistence type="predicted"/>
<feature type="active site" evidence="1">
    <location>
        <position position="141"/>
    </location>
</feature>
<feature type="signal peptide" evidence="3">
    <location>
        <begin position="1"/>
        <end position="21"/>
    </location>
</feature>
<dbReference type="Gene3D" id="1.10.8.350">
    <property type="entry name" value="Bacterial muramidase"/>
    <property type="match status" value="1"/>
</dbReference>
<evidence type="ECO:0000256" key="1">
    <source>
        <dbReference type="PIRSR" id="PIRSR611757-1"/>
    </source>
</evidence>
<name>A0A931H2U6_9BURK</name>
<comment type="caution">
    <text evidence="5">The sequence shown here is derived from an EMBL/GenBank/DDBJ whole genome shotgun (WGS) entry which is preliminary data.</text>
</comment>
<dbReference type="PANTHER" id="PTHR30163">
    <property type="entry name" value="MEMBRANE-BOUND LYTIC MUREIN TRANSGLYCOSYLASE B"/>
    <property type="match status" value="1"/>
</dbReference>
<dbReference type="AlphaFoldDB" id="A0A931H2U6"/>
<sequence length="363" mass="39704">MRFFAAVIVLALAATAASADAQTSARKRQLTERNSARGTPYEGNEDAMRFADEAALRQGFDREWARRAIAQAQMLPLVSRLMQPPPVGTPKNWRVYRSRFIDATRIRAGVKFWQDNQQALERAERQYGVPAEIIVGIVGVETIYGQQVGNFRVIDALATLAFDFPATHPRAAERSAYFRGELEQFLLMQSRAGGDPLQPLGSFAGAMGMPQFMPSSLLRWAVDFDGDGRIDLARSHADVIGSVANYFKSYGWQTGMATHYPVTFDPARLDKEALLAPDILPTFSVASFMAKGAVLEGAAVQHPGPLALVELQNGDAPPQYVAGTENFYVITRYNWSSYYAMAVIELGREVQAAVNGGATGAGE</sequence>
<evidence type="ECO:0000256" key="2">
    <source>
        <dbReference type="SAM" id="MobiDB-lite"/>
    </source>
</evidence>
<accession>A0A931H2U6</accession>
<dbReference type="InterPro" id="IPR011757">
    <property type="entry name" value="Lytic_transglycosylase_MltB"/>
</dbReference>
<dbReference type="NCBIfam" id="TIGR02282">
    <property type="entry name" value="MltB"/>
    <property type="match status" value="1"/>
</dbReference>
<dbReference type="SUPFAM" id="SSF53955">
    <property type="entry name" value="Lysozyme-like"/>
    <property type="match status" value="1"/>
</dbReference>
<dbReference type="InterPro" id="IPR023346">
    <property type="entry name" value="Lysozyme-like_dom_sf"/>
</dbReference>
<dbReference type="PANTHER" id="PTHR30163:SF9">
    <property type="entry name" value="MEMBRANE-BOUND LYTIC MUREIN TRANSGLYCOSYLASE B"/>
    <property type="match status" value="1"/>
</dbReference>
<dbReference type="Pfam" id="PF13406">
    <property type="entry name" value="SLT_2"/>
    <property type="match status" value="1"/>
</dbReference>
<keyword evidence="3" id="KW-0732">Signal</keyword>
<dbReference type="FunFam" id="1.10.8.350:FF:000001">
    <property type="entry name" value="Lytic murein transglycosylase B"/>
    <property type="match status" value="1"/>
</dbReference>
<dbReference type="GO" id="GO:0008933">
    <property type="term" value="F:peptidoglycan lytic transglycosylase activity"/>
    <property type="evidence" value="ECO:0007669"/>
    <property type="project" value="TreeGrafter"/>
</dbReference>
<dbReference type="GO" id="GO:0009253">
    <property type="term" value="P:peptidoglycan catabolic process"/>
    <property type="evidence" value="ECO:0007669"/>
    <property type="project" value="TreeGrafter"/>
</dbReference>
<dbReference type="RefSeq" id="WP_196985452.1">
    <property type="nucleotide sequence ID" value="NZ_JADWYS010000001.1"/>
</dbReference>
<dbReference type="Gene3D" id="1.10.530.10">
    <property type="match status" value="1"/>
</dbReference>
<dbReference type="Proteomes" id="UP000651050">
    <property type="component" value="Unassembled WGS sequence"/>
</dbReference>
<feature type="domain" description="Transglycosylase SLT" evidence="4">
    <location>
        <begin position="47"/>
        <end position="347"/>
    </location>
</feature>
<dbReference type="InterPro" id="IPR031304">
    <property type="entry name" value="SLT_2"/>
</dbReference>
<evidence type="ECO:0000313" key="6">
    <source>
        <dbReference type="Proteomes" id="UP000651050"/>
    </source>
</evidence>
<organism evidence="5 6">
    <name type="scientific">Caenimonas aquaedulcis</name>
    <dbReference type="NCBI Taxonomy" id="2793270"/>
    <lineage>
        <taxon>Bacteria</taxon>
        <taxon>Pseudomonadati</taxon>
        <taxon>Pseudomonadota</taxon>
        <taxon>Betaproteobacteria</taxon>
        <taxon>Burkholderiales</taxon>
        <taxon>Comamonadaceae</taxon>
        <taxon>Caenimonas</taxon>
    </lineage>
</organism>
<keyword evidence="6" id="KW-1185">Reference proteome</keyword>
<dbReference type="InterPro" id="IPR043426">
    <property type="entry name" value="MltB-like"/>
</dbReference>
<feature type="chain" id="PRO_5037117642" evidence="3">
    <location>
        <begin position="22"/>
        <end position="363"/>
    </location>
</feature>
<dbReference type="EMBL" id="JADWYS010000001">
    <property type="protein sequence ID" value="MBG9387535.1"/>
    <property type="molecule type" value="Genomic_DNA"/>
</dbReference>
<gene>
    <name evidence="5" type="primary">mltB</name>
    <name evidence="5" type="ORF">I5803_05870</name>
</gene>
<reference evidence="5" key="1">
    <citation type="submission" date="2020-11" db="EMBL/GenBank/DDBJ databases">
        <title>Bacterial whole genome sequence for Caenimonas sp. DR4.4.</title>
        <authorList>
            <person name="Le V."/>
            <person name="Ko S.-R."/>
            <person name="Ahn C.-Y."/>
            <person name="Oh H.-M."/>
        </authorList>
    </citation>
    <scope>NUCLEOTIDE SEQUENCE</scope>
    <source>
        <strain evidence="5">DR4.4</strain>
    </source>
</reference>
<evidence type="ECO:0000313" key="5">
    <source>
        <dbReference type="EMBL" id="MBG9387535.1"/>
    </source>
</evidence>
<feature type="region of interest" description="Disordered" evidence="2">
    <location>
        <begin position="25"/>
        <end position="44"/>
    </location>
</feature>